<accession>A0A8X7BA90</accession>
<sequence>MPSVTAGGFFKARQRGNTHNVLPGTVQGQSQGGFLDMSESPPPSHPQPSSSTSRTAFGRAFLGAVTGDARNSSAAYLSPEMSFPLLN</sequence>
<organism evidence="2 3">
    <name type="scientific">Trichonephila clavipes</name>
    <name type="common">Golden silk orbweaver</name>
    <name type="synonym">Nephila clavipes</name>
    <dbReference type="NCBI Taxonomy" id="2585209"/>
    <lineage>
        <taxon>Eukaryota</taxon>
        <taxon>Metazoa</taxon>
        <taxon>Ecdysozoa</taxon>
        <taxon>Arthropoda</taxon>
        <taxon>Chelicerata</taxon>
        <taxon>Arachnida</taxon>
        <taxon>Araneae</taxon>
        <taxon>Araneomorphae</taxon>
        <taxon>Entelegynae</taxon>
        <taxon>Araneoidea</taxon>
        <taxon>Nephilidae</taxon>
        <taxon>Trichonephila</taxon>
    </lineage>
</organism>
<protein>
    <submittedName>
        <fullName evidence="2">Uncharacterized protein</fullName>
    </submittedName>
</protein>
<evidence type="ECO:0000313" key="3">
    <source>
        <dbReference type="Proteomes" id="UP000887159"/>
    </source>
</evidence>
<evidence type="ECO:0000313" key="2">
    <source>
        <dbReference type="EMBL" id="GFY24871.1"/>
    </source>
</evidence>
<dbReference type="AlphaFoldDB" id="A0A8X7BA90"/>
<dbReference type="EMBL" id="BMAU01021370">
    <property type="protein sequence ID" value="GFY24871.1"/>
    <property type="molecule type" value="Genomic_DNA"/>
</dbReference>
<proteinExistence type="predicted"/>
<keyword evidence="3" id="KW-1185">Reference proteome</keyword>
<comment type="caution">
    <text evidence="2">The sequence shown here is derived from an EMBL/GenBank/DDBJ whole genome shotgun (WGS) entry which is preliminary data.</text>
</comment>
<dbReference type="Proteomes" id="UP000887159">
    <property type="component" value="Unassembled WGS sequence"/>
</dbReference>
<evidence type="ECO:0000256" key="1">
    <source>
        <dbReference type="SAM" id="MobiDB-lite"/>
    </source>
</evidence>
<reference evidence="2" key="1">
    <citation type="submission" date="2020-08" db="EMBL/GenBank/DDBJ databases">
        <title>Multicomponent nature underlies the extraordinary mechanical properties of spider dragline silk.</title>
        <authorList>
            <person name="Kono N."/>
            <person name="Nakamura H."/>
            <person name="Mori M."/>
            <person name="Yoshida Y."/>
            <person name="Ohtoshi R."/>
            <person name="Malay A.D."/>
            <person name="Moran D.A.P."/>
            <person name="Tomita M."/>
            <person name="Numata K."/>
            <person name="Arakawa K."/>
        </authorList>
    </citation>
    <scope>NUCLEOTIDE SEQUENCE</scope>
</reference>
<feature type="region of interest" description="Disordered" evidence="1">
    <location>
        <begin position="1"/>
        <end position="57"/>
    </location>
</feature>
<name>A0A8X7BA90_TRICX</name>
<gene>
    <name evidence="2" type="ORF">TNCV_2690621</name>
</gene>